<dbReference type="AlphaFoldDB" id="E4Y3I9"/>
<gene>
    <name evidence="1" type="ORF">GSOID_T00001546001</name>
</gene>
<accession>E4Y3I9</accession>
<protein>
    <submittedName>
        <fullName evidence="1">Uncharacterized protein</fullName>
    </submittedName>
</protein>
<keyword evidence="2" id="KW-1185">Reference proteome</keyword>
<organism evidence="1 2">
    <name type="scientific">Oikopleura dioica</name>
    <name type="common">Tunicate</name>
    <dbReference type="NCBI Taxonomy" id="34765"/>
    <lineage>
        <taxon>Eukaryota</taxon>
        <taxon>Metazoa</taxon>
        <taxon>Chordata</taxon>
        <taxon>Tunicata</taxon>
        <taxon>Appendicularia</taxon>
        <taxon>Copelata</taxon>
        <taxon>Oikopleuridae</taxon>
        <taxon>Oikopleura</taxon>
    </lineage>
</organism>
<evidence type="ECO:0000313" key="1">
    <source>
        <dbReference type="EMBL" id="CBY16393.1"/>
    </source>
</evidence>
<dbReference type="InParanoid" id="E4Y3I9"/>
<sequence>KALDKFMSDMKIDNKLSKWLDMGGSKKQKKMDQITTWIEQNHPNWDKDEEGFYLVKQDAVKLESKCYISQLTLSDLKVFATHLRLDVDFTGKSKKMLVSEITRKALEKVPAFKCTKSGNLIIDPTLLQ</sequence>
<dbReference type="EMBL" id="FN654157">
    <property type="protein sequence ID" value="CBY16393.1"/>
    <property type="molecule type" value="Genomic_DNA"/>
</dbReference>
<dbReference type="Proteomes" id="UP000001307">
    <property type="component" value="Unassembled WGS sequence"/>
</dbReference>
<feature type="non-terminal residue" evidence="1">
    <location>
        <position position="1"/>
    </location>
</feature>
<proteinExistence type="predicted"/>
<name>E4Y3I9_OIKDI</name>
<evidence type="ECO:0000313" key="2">
    <source>
        <dbReference type="Proteomes" id="UP000001307"/>
    </source>
</evidence>
<reference evidence="1 2" key="1">
    <citation type="journal article" date="2010" name="Science">
        <title>Plasticity of animal genome architecture unmasked by rapid evolution of a pelagic tunicate.</title>
        <authorList>
            <person name="Denoeud F."/>
            <person name="Henriet S."/>
            <person name="Mungpakdee S."/>
            <person name="Aury J.M."/>
            <person name="Da Silva C."/>
            <person name="Brinkmann H."/>
            <person name="Mikhaleva J."/>
            <person name="Olsen L.C."/>
            <person name="Jubin C."/>
            <person name="Canestro C."/>
            <person name="Bouquet J.M."/>
            <person name="Danks G."/>
            <person name="Poulain J."/>
            <person name="Campsteijn C."/>
            <person name="Adamski M."/>
            <person name="Cross I."/>
            <person name="Yadetie F."/>
            <person name="Muffato M."/>
            <person name="Louis A."/>
            <person name="Butcher S."/>
            <person name="Tsagkogeorga G."/>
            <person name="Konrad A."/>
            <person name="Singh S."/>
            <person name="Jensen M.F."/>
            <person name="Cong E.H."/>
            <person name="Eikeseth-Otteraa H."/>
            <person name="Noel B."/>
            <person name="Anthouard V."/>
            <person name="Porcel B.M."/>
            <person name="Kachouri-Lafond R."/>
            <person name="Nishino A."/>
            <person name="Ugolini M."/>
            <person name="Chourrout P."/>
            <person name="Nishida H."/>
            <person name="Aasland R."/>
            <person name="Huzurbazar S."/>
            <person name="Westhof E."/>
            <person name="Delsuc F."/>
            <person name="Lehrach H."/>
            <person name="Reinhardt R."/>
            <person name="Weissenbach J."/>
            <person name="Roy S.W."/>
            <person name="Artiguenave F."/>
            <person name="Postlethwait J.H."/>
            <person name="Manak J.R."/>
            <person name="Thompson E.M."/>
            <person name="Jaillon O."/>
            <person name="Du Pasquier L."/>
            <person name="Boudinot P."/>
            <person name="Liberles D.A."/>
            <person name="Volff J.N."/>
            <person name="Philippe H."/>
            <person name="Lenhard B."/>
            <person name="Roest Crollius H."/>
            <person name="Wincker P."/>
            <person name="Chourrout D."/>
        </authorList>
    </citation>
    <scope>NUCLEOTIDE SEQUENCE [LARGE SCALE GENOMIC DNA]</scope>
</reference>